<evidence type="ECO:0000313" key="7">
    <source>
        <dbReference type="Proteomes" id="UP000229054"/>
    </source>
</evidence>
<sequence length="93" mass="10195">MAKTKATGATKLGRDSLPKYLGVKLFAGQKAKVGQILIKQRGTKFLPGKNVKKGGDDTLYALKEGVVRFQTKRKRGFDSSQKLAKVVNVYPVK</sequence>
<dbReference type="GO" id="GO:0003735">
    <property type="term" value="F:structural constituent of ribosome"/>
    <property type="evidence" value="ECO:0007669"/>
    <property type="project" value="InterPro"/>
</dbReference>
<evidence type="ECO:0000256" key="2">
    <source>
        <dbReference type="ARBA" id="ARBA00022980"/>
    </source>
</evidence>
<comment type="caution">
    <text evidence="6">The sequence shown here is derived from an EMBL/GenBank/DDBJ whole genome shotgun (WGS) entry which is preliminary data.</text>
</comment>
<dbReference type="PANTHER" id="PTHR15893:SF0">
    <property type="entry name" value="LARGE RIBOSOMAL SUBUNIT PROTEIN BL27M"/>
    <property type="match status" value="1"/>
</dbReference>
<dbReference type="Proteomes" id="UP000229054">
    <property type="component" value="Unassembled WGS sequence"/>
</dbReference>
<organism evidence="6 7">
    <name type="scientific">Candidatus Nealsonbacteria bacterium CG23_combo_of_CG06-09_8_20_14_all_39_25</name>
    <dbReference type="NCBI Taxonomy" id="1974723"/>
    <lineage>
        <taxon>Bacteria</taxon>
        <taxon>Candidatus Nealsoniibacteriota</taxon>
    </lineage>
</organism>
<proteinExistence type="inferred from homology"/>
<evidence type="ECO:0000256" key="4">
    <source>
        <dbReference type="ARBA" id="ARBA00035175"/>
    </source>
</evidence>
<dbReference type="GO" id="GO:0022625">
    <property type="term" value="C:cytosolic large ribosomal subunit"/>
    <property type="evidence" value="ECO:0007669"/>
    <property type="project" value="TreeGrafter"/>
</dbReference>
<evidence type="ECO:0000313" key="6">
    <source>
        <dbReference type="EMBL" id="PIP22021.1"/>
    </source>
</evidence>
<dbReference type="PRINTS" id="PR00063">
    <property type="entry name" value="RIBOSOMALL27"/>
</dbReference>
<dbReference type="EMBL" id="PCRN01000098">
    <property type="protein sequence ID" value="PIP22021.1"/>
    <property type="molecule type" value="Genomic_DNA"/>
</dbReference>
<name>A0A2G9YU46_9BACT</name>
<dbReference type="AlphaFoldDB" id="A0A2G9YU46"/>
<evidence type="ECO:0000256" key="1">
    <source>
        <dbReference type="ARBA" id="ARBA00010797"/>
    </source>
</evidence>
<evidence type="ECO:0000256" key="3">
    <source>
        <dbReference type="ARBA" id="ARBA00023274"/>
    </source>
</evidence>
<dbReference type="Pfam" id="PF01016">
    <property type="entry name" value="Ribosomal_L27"/>
    <property type="match status" value="1"/>
</dbReference>
<dbReference type="InterPro" id="IPR001684">
    <property type="entry name" value="Ribosomal_bL27"/>
</dbReference>
<accession>A0A2G9YU46</accession>
<gene>
    <name evidence="6" type="ORF">COX38_02915</name>
</gene>
<keyword evidence="2 6" id="KW-0689">Ribosomal protein</keyword>
<dbReference type="SUPFAM" id="SSF110324">
    <property type="entry name" value="Ribosomal L27 protein-like"/>
    <property type="match status" value="1"/>
</dbReference>
<dbReference type="Gene3D" id="2.40.50.100">
    <property type="match status" value="1"/>
</dbReference>
<dbReference type="PANTHER" id="PTHR15893">
    <property type="entry name" value="RIBOSOMAL PROTEIN L27"/>
    <property type="match status" value="1"/>
</dbReference>
<reference evidence="6 7" key="1">
    <citation type="submission" date="2017-09" db="EMBL/GenBank/DDBJ databases">
        <title>Depth-based differentiation of microbial function through sediment-hosted aquifers and enrichment of novel symbionts in the deep terrestrial subsurface.</title>
        <authorList>
            <person name="Probst A.J."/>
            <person name="Ladd B."/>
            <person name="Jarett J.K."/>
            <person name="Geller-Mcgrath D.E."/>
            <person name="Sieber C.M."/>
            <person name="Emerson J.B."/>
            <person name="Anantharaman K."/>
            <person name="Thomas B.C."/>
            <person name="Malmstrom R."/>
            <person name="Stieglmeier M."/>
            <person name="Klingl A."/>
            <person name="Woyke T."/>
            <person name="Ryan C.M."/>
            <person name="Banfield J.F."/>
        </authorList>
    </citation>
    <scope>NUCLEOTIDE SEQUENCE [LARGE SCALE GENOMIC DNA]</scope>
    <source>
        <strain evidence="6">CG23_combo_of_CG06-09_8_20_14_all_39_25</strain>
    </source>
</reference>
<protein>
    <recommendedName>
        <fullName evidence="4">Large ribosomal subunit protein bL27</fullName>
    </recommendedName>
    <alternativeName>
        <fullName evidence="5">50S ribosomal protein L27</fullName>
    </alternativeName>
</protein>
<dbReference type="NCBIfam" id="TIGR00062">
    <property type="entry name" value="L27"/>
    <property type="match status" value="1"/>
</dbReference>
<keyword evidence="3" id="KW-0687">Ribonucleoprotein</keyword>
<comment type="similarity">
    <text evidence="1">Belongs to the bacterial ribosomal protein bL27 family.</text>
</comment>
<dbReference type="GO" id="GO:0006412">
    <property type="term" value="P:translation"/>
    <property type="evidence" value="ECO:0007669"/>
    <property type="project" value="InterPro"/>
</dbReference>
<dbReference type="FunFam" id="2.40.50.100:FF:000020">
    <property type="entry name" value="50S ribosomal protein L27"/>
    <property type="match status" value="1"/>
</dbReference>
<evidence type="ECO:0000256" key="5">
    <source>
        <dbReference type="ARBA" id="ARBA00035477"/>
    </source>
</evidence>